<accession>A0A850ENW5</accession>
<gene>
    <name evidence="1" type="ORF">HPT30_08090</name>
</gene>
<protein>
    <submittedName>
        <fullName evidence="1">Uncharacterized protein</fullName>
    </submittedName>
</protein>
<reference evidence="1" key="1">
    <citation type="submission" date="2020-06" db="EMBL/GenBank/DDBJ databases">
        <title>Paenibacillus sp. nov., isolated from soil.</title>
        <authorList>
            <person name="Seo Y.L."/>
        </authorList>
    </citation>
    <scope>NUCLEOTIDE SEQUENCE [LARGE SCALE GENOMIC DNA]</scope>
    <source>
        <strain evidence="1">JW14</strain>
    </source>
</reference>
<evidence type="ECO:0000313" key="1">
    <source>
        <dbReference type="EMBL" id="NUU60302.1"/>
    </source>
</evidence>
<dbReference type="RefSeq" id="WP_175370897.1">
    <property type="nucleotide sequence ID" value="NZ_JABWCS010000199.1"/>
</dbReference>
<dbReference type="EMBL" id="JABWCS010000199">
    <property type="protein sequence ID" value="NUU60302.1"/>
    <property type="molecule type" value="Genomic_DNA"/>
</dbReference>
<sequence>MEFKNFSKEIPSHNITDMNIHNIPIPIFTSMVPPRVFITSIITTTITTTIITTTITPRESKILINNDIKKGI</sequence>
<dbReference type="Proteomes" id="UP000564806">
    <property type="component" value="Unassembled WGS sequence"/>
</dbReference>
<organism evidence="1 2">
    <name type="scientific">Paenibacillus agri</name>
    <dbReference type="NCBI Taxonomy" id="2744309"/>
    <lineage>
        <taxon>Bacteria</taxon>
        <taxon>Bacillati</taxon>
        <taxon>Bacillota</taxon>
        <taxon>Bacilli</taxon>
        <taxon>Bacillales</taxon>
        <taxon>Paenibacillaceae</taxon>
        <taxon>Paenibacillus</taxon>
    </lineage>
</organism>
<name>A0A850ENW5_9BACL</name>
<evidence type="ECO:0000313" key="2">
    <source>
        <dbReference type="Proteomes" id="UP000564806"/>
    </source>
</evidence>
<dbReference type="AlphaFoldDB" id="A0A850ENW5"/>
<proteinExistence type="predicted"/>
<comment type="caution">
    <text evidence="1">The sequence shown here is derived from an EMBL/GenBank/DDBJ whole genome shotgun (WGS) entry which is preliminary data.</text>
</comment>
<keyword evidence="2" id="KW-1185">Reference proteome</keyword>